<dbReference type="Proteomes" id="UP000293562">
    <property type="component" value="Unassembled WGS sequence"/>
</dbReference>
<dbReference type="AlphaFoldDB" id="A0A4Q7VHW1"/>
<dbReference type="RefSeq" id="WP_130305626.1">
    <property type="nucleotide sequence ID" value="NZ_SHKN01000001.1"/>
</dbReference>
<evidence type="ECO:0000313" key="2">
    <source>
        <dbReference type="Proteomes" id="UP000293562"/>
    </source>
</evidence>
<sequence>MCTLSYIPIDDNDFILTTNRDEDPGRVAINPQKHMHNGFELFYPKDSKAKGSWIISNCKDTTLCVLNGAFKKHKRKANYRQSRGLMLLDYFSYLNLDDFIENYPFEGIEAFTLIVVGSDTGFRLTELIWDEKELSVRELDPSAAHIWSSTTLYTEAMKLERERWFRDWLNSERELNPDSILKFHKTGGAGNMEYGLLMNRRNVVRTVSITQVLGGVKGHCMRYFDLLDEEACKNHLGV</sequence>
<comment type="caution">
    <text evidence="1">The sequence shown here is derived from an EMBL/GenBank/DDBJ whole genome shotgun (WGS) entry which is preliminary data.</text>
</comment>
<keyword evidence="2" id="KW-1185">Reference proteome</keyword>
<reference evidence="1 2" key="1">
    <citation type="submission" date="2019-02" db="EMBL/GenBank/DDBJ databases">
        <title>Genomic Encyclopedia of Type Strains, Phase IV (KMG-IV): sequencing the most valuable type-strain genomes for metagenomic binning, comparative biology and taxonomic classification.</title>
        <authorList>
            <person name="Goeker M."/>
        </authorList>
    </citation>
    <scope>NUCLEOTIDE SEQUENCE [LARGE SCALE GENOMIC DNA]</scope>
    <source>
        <strain evidence="1 2">DSM 28825</strain>
    </source>
</reference>
<dbReference type="Pfam" id="PF05742">
    <property type="entry name" value="TANGO2"/>
    <property type="match status" value="1"/>
</dbReference>
<accession>A0A4Q7VHW1</accession>
<proteinExistence type="predicted"/>
<dbReference type="OrthoDB" id="4380123at2"/>
<protein>
    <submittedName>
        <fullName evidence="1">Transport and Golgi organization protein 2</fullName>
    </submittedName>
</protein>
<organism evidence="1 2">
    <name type="scientific">Ancylomarina subtilis</name>
    <dbReference type="NCBI Taxonomy" id="1639035"/>
    <lineage>
        <taxon>Bacteria</taxon>
        <taxon>Pseudomonadati</taxon>
        <taxon>Bacteroidota</taxon>
        <taxon>Bacteroidia</taxon>
        <taxon>Marinilabiliales</taxon>
        <taxon>Marinifilaceae</taxon>
        <taxon>Ancylomarina</taxon>
    </lineage>
</organism>
<name>A0A4Q7VHW1_9BACT</name>
<dbReference type="EMBL" id="SHKN01000001">
    <property type="protein sequence ID" value="RZT95683.1"/>
    <property type="molecule type" value="Genomic_DNA"/>
</dbReference>
<evidence type="ECO:0000313" key="1">
    <source>
        <dbReference type="EMBL" id="RZT95683.1"/>
    </source>
</evidence>
<gene>
    <name evidence="1" type="ORF">EV201_0307</name>
</gene>
<dbReference type="InterPro" id="IPR008551">
    <property type="entry name" value="TANGO2"/>
</dbReference>